<gene>
    <name evidence="1" type="ORF">MUK42_30223</name>
</gene>
<organism evidence="1 2">
    <name type="scientific">Musa troglodytarum</name>
    <name type="common">fe'i banana</name>
    <dbReference type="NCBI Taxonomy" id="320322"/>
    <lineage>
        <taxon>Eukaryota</taxon>
        <taxon>Viridiplantae</taxon>
        <taxon>Streptophyta</taxon>
        <taxon>Embryophyta</taxon>
        <taxon>Tracheophyta</taxon>
        <taxon>Spermatophyta</taxon>
        <taxon>Magnoliopsida</taxon>
        <taxon>Liliopsida</taxon>
        <taxon>Zingiberales</taxon>
        <taxon>Musaceae</taxon>
        <taxon>Musa</taxon>
    </lineage>
</organism>
<keyword evidence="2" id="KW-1185">Reference proteome</keyword>
<dbReference type="Proteomes" id="UP001055439">
    <property type="component" value="Chromosome 5"/>
</dbReference>
<accession>A0A9E7FTV7</accession>
<proteinExistence type="predicted"/>
<dbReference type="AlphaFoldDB" id="A0A9E7FTV7"/>
<name>A0A9E7FTV7_9LILI</name>
<reference evidence="1" key="1">
    <citation type="submission" date="2022-05" db="EMBL/GenBank/DDBJ databases">
        <title>The Musa troglodytarum L. genome provides insights into the mechanism of non-climacteric behaviour and enrichment of carotenoids.</title>
        <authorList>
            <person name="Wang J."/>
        </authorList>
    </citation>
    <scope>NUCLEOTIDE SEQUENCE</scope>
    <source>
        <tissue evidence="1">Leaf</tissue>
    </source>
</reference>
<evidence type="ECO:0000313" key="1">
    <source>
        <dbReference type="EMBL" id="URE01860.1"/>
    </source>
</evidence>
<sequence>MNLVPPAILSRSYMAHFAHHTDTLPNWDSLDPNRCPERGCVGRQARHELESRHALLLDVTACANSCGVGEDSRRVLWLSFLKLERG</sequence>
<dbReference type="EMBL" id="CP097507">
    <property type="protein sequence ID" value="URE01860.1"/>
    <property type="molecule type" value="Genomic_DNA"/>
</dbReference>
<protein>
    <submittedName>
        <fullName evidence="1">Uncharacterized protein</fullName>
    </submittedName>
</protein>
<evidence type="ECO:0000313" key="2">
    <source>
        <dbReference type="Proteomes" id="UP001055439"/>
    </source>
</evidence>